<dbReference type="InterPro" id="IPR038991">
    <property type="entry name" value="CAAP1"/>
</dbReference>
<sequence>MPTQKNKLKKSKPDPPAALLVNPVQIKAEPLDIKPLGAFVDDRVELIRQAFSCLKPKEVKCLVPDSLQGKSIESLQEQCLDEVLGISTKRLLSIINSTKCPTDTESSSDEDEKIVEHISLDEISSDSEVEMAKPAAKKTKSKDVKSKKDKEPDVKQNDKPKDKPNKNGGKKSEKEMTVLELLELQARARAIRSQLALEPVTKIELDSDQDGETTSDTEKTTKKPNDSKAKPDNTNSTKQSKKSPPKEQSKRVRLKRNFRIRQVGDEDLPEEPAQKSSPEQRTVRKSRSKSKEKEPEPKPLVDEPAKPKEEAQAPKSRDSSPEVIPVIPSPETLCISSDSEDEKAKKAKSSIFVDNIEELEKQLKEKQTPATPKKSDHKDEPEEGELTEEDKSPQRNRKESVKSIGANSEPAVVESPKKLTSLEQEEELDYEVREISDSEPETSNQAKDDSTKTEEAEEKVQQADGNNESDESEPESESSEEEIKPTSSSDDDDDHDPDVVEIHDSSDETLLEQKLAEDETEKSWGSRWLESKRVAKVMAASRLGNKVRDKLKKKKQKEQQEQQELEKEAEKAESPEPPKEPELPSNVEEGSVEHYKELVAKAGGADVTLKNATNTPAENDN</sequence>
<feature type="region of interest" description="Disordered" evidence="1">
    <location>
        <begin position="193"/>
        <end position="594"/>
    </location>
</feature>
<dbReference type="Proteomes" id="UP000069940">
    <property type="component" value="Unassembled WGS sequence"/>
</dbReference>
<dbReference type="Pfam" id="PF15335">
    <property type="entry name" value="CAAP1"/>
    <property type="match status" value="1"/>
</dbReference>
<feature type="compositionally biased region" description="Acidic residues" evidence="1">
    <location>
        <begin position="206"/>
        <end position="215"/>
    </location>
</feature>
<evidence type="ECO:0008006" key="4">
    <source>
        <dbReference type="Google" id="ProtNLM"/>
    </source>
</evidence>
<feature type="region of interest" description="Disordered" evidence="1">
    <location>
        <begin position="119"/>
        <end position="176"/>
    </location>
</feature>
<dbReference type="EnsemblMetazoa" id="AALFPA23_021335.R31519">
    <property type="protein sequence ID" value="AALFPA23_021335.P31519"/>
    <property type="gene ID" value="AALFPA23_021335"/>
</dbReference>
<keyword evidence="3" id="KW-1185">Reference proteome</keyword>
<reference evidence="3" key="1">
    <citation type="journal article" date="2015" name="Proc. Natl. Acad. Sci. U.S.A.">
        <title>Genome sequence of the Asian Tiger mosquito, Aedes albopictus, reveals insights into its biology, genetics, and evolution.</title>
        <authorList>
            <person name="Chen X.G."/>
            <person name="Jiang X."/>
            <person name="Gu J."/>
            <person name="Xu M."/>
            <person name="Wu Y."/>
            <person name="Deng Y."/>
            <person name="Zhang C."/>
            <person name="Bonizzoni M."/>
            <person name="Dermauw W."/>
            <person name="Vontas J."/>
            <person name="Armbruster P."/>
            <person name="Huang X."/>
            <person name="Yang Y."/>
            <person name="Zhang H."/>
            <person name="He W."/>
            <person name="Peng H."/>
            <person name="Liu Y."/>
            <person name="Wu K."/>
            <person name="Chen J."/>
            <person name="Lirakis M."/>
            <person name="Topalis P."/>
            <person name="Van Leeuwen T."/>
            <person name="Hall A.B."/>
            <person name="Jiang X."/>
            <person name="Thorpe C."/>
            <person name="Mueller R.L."/>
            <person name="Sun C."/>
            <person name="Waterhouse R.M."/>
            <person name="Yan G."/>
            <person name="Tu Z.J."/>
            <person name="Fang X."/>
            <person name="James A.A."/>
        </authorList>
    </citation>
    <scope>NUCLEOTIDE SEQUENCE [LARGE SCALE GENOMIC DNA]</scope>
    <source>
        <strain evidence="3">Foshan</strain>
    </source>
</reference>
<protein>
    <recommendedName>
        <fullName evidence="4">Transcriptional regulator atrx</fullName>
    </recommendedName>
</protein>
<accession>A0ABM1ZSS2</accession>
<evidence type="ECO:0000256" key="1">
    <source>
        <dbReference type="SAM" id="MobiDB-lite"/>
    </source>
</evidence>
<feature type="compositionally biased region" description="Basic and acidic residues" evidence="1">
    <location>
        <begin position="289"/>
        <end position="320"/>
    </location>
</feature>
<dbReference type="RefSeq" id="XP_019529938.3">
    <property type="nucleotide sequence ID" value="XM_019674393.3"/>
</dbReference>
<feature type="compositionally biased region" description="Basic and acidic residues" evidence="1">
    <location>
        <begin position="216"/>
        <end position="231"/>
    </location>
</feature>
<feature type="compositionally biased region" description="Low complexity" evidence="1">
    <location>
        <begin position="321"/>
        <end position="331"/>
    </location>
</feature>
<feature type="compositionally biased region" description="Basic and acidic residues" evidence="1">
    <location>
        <begin position="557"/>
        <end position="582"/>
    </location>
</feature>
<reference evidence="2" key="2">
    <citation type="submission" date="2025-05" db="UniProtKB">
        <authorList>
            <consortium name="EnsemblMetazoa"/>
        </authorList>
    </citation>
    <scope>IDENTIFICATION</scope>
    <source>
        <strain evidence="2">Foshan</strain>
    </source>
</reference>
<dbReference type="GeneID" id="109401779"/>
<name>A0ABM1ZSS2_AEDAL</name>
<feature type="compositionally biased region" description="Acidic residues" evidence="1">
    <location>
        <begin position="467"/>
        <end position="480"/>
    </location>
</feature>
<feature type="compositionally biased region" description="Basic and acidic residues" evidence="1">
    <location>
        <begin position="358"/>
        <end position="380"/>
    </location>
</feature>
<dbReference type="PANTHER" id="PTHR14740:SF3">
    <property type="entry name" value="CASPASE ACTIVITY AND APOPTOSIS INHIBITOR 1"/>
    <property type="match status" value="1"/>
</dbReference>
<proteinExistence type="predicted"/>
<feature type="compositionally biased region" description="Basic and acidic residues" evidence="1">
    <location>
        <begin position="389"/>
        <end position="401"/>
    </location>
</feature>
<feature type="compositionally biased region" description="Basic and acidic residues" evidence="1">
    <location>
        <begin position="446"/>
        <end position="461"/>
    </location>
</feature>
<dbReference type="PANTHER" id="PTHR14740">
    <property type="entry name" value="CASPASE ACTIVITY AND APOPTOSIS INHIBITOR 1"/>
    <property type="match status" value="1"/>
</dbReference>
<feature type="compositionally biased region" description="Basic and acidic residues" evidence="1">
    <location>
        <begin position="141"/>
        <end position="176"/>
    </location>
</feature>
<evidence type="ECO:0000313" key="2">
    <source>
        <dbReference type="EnsemblMetazoa" id="AALFPA23_021335.P31519"/>
    </source>
</evidence>
<feature type="compositionally biased region" description="Basic and acidic residues" evidence="1">
    <location>
        <begin position="514"/>
        <end position="533"/>
    </location>
</feature>
<organism evidence="2 3">
    <name type="scientific">Aedes albopictus</name>
    <name type="common">Asian tiger mosquito</name>
    <name type="synonym">Stegomyia albopicta</name>
    <dbReference type="NCBI Taxonomy" id="7160"/>
    <lineage>
        <taxon>Eukaryota</taxon>
        <taxon>Metazoa</taxon>
        <taxon>Ecdysozoa</taxon>
        <taxon>Arthropoda</taxon>
        <taxon>Hexapoda</taxon>
        <taxon>Insecta</taxon>
        <taxon>Pterygota</taxon>
        <taxon>Neoptera</taxon>
        <taxon>Endopterygota</taxon>
        <taxon>Diptera</taxon>
        <taxon>Nematocera</taxon>
        <taxon>Culicoidea</taxon>
        <taxon>Culicidae</taxon>
        <taxon>Culicinae</taxon>
        <taxon>Aedini</taxon>
        <taxon>Aedes</taxon>
        <taxon>Stegomyia</taxon>
    </lineage>
</organism>
<evidence type="ECO:0000313" key="3">
    <source>
        <dbReference type="Proteomes" id="UP000069940"/>
    </source>
</evidence>
<feature type="compositionally biased region" description="Basic and acidic residues" evidence="1">
    <location>
        <begin position="497"/>
        <end position="506"/>
    </location>
</feature>